<dbReference type="Proteomes" id="UP000054630">
    <property type="component" value="Unassembled WGS sequence"/>
</dbReference>
<name>A0A0V0RC92_9BILA</name>
<protein>
    <submittedName>
        <fullName evidence="1">Uncharacterized protein</fullName>
    </submittedName>
</protein>
<dbReference type="EMBL" id="JYDL01000959">
    <property type="protein sequence ID" value="KRX12016.1"/>
    <property type="molecule type" value="Genomic_DNA"/>
</dbReference>
<evidence type="ECO:0000313" key="1">
    <source>
        <dbReference type="EMBL" id="KRX12016.1"/>
    </source>
</evidence>
<dbReference type="AlphaFoldDB" id="A0A0V0RC92"/>
<reference evidence="1 2" key="1">
    <citation type="submission" date="2015-01" db="EMBL/GenBank/DDBJ databases">
        <title>Evolution of Trichinella species and genotypes.</title>
        <authorList>
            <person name="Korhonen P.K."/>
            <person name="Edoardo P."/>
            <person name="Giuseppe L.R."/>
            <person name="Gasser R.B."/>
        </authorList>
    </citation>
    <scope>NUCLEOTIDE SEQUENCE [LARGE SCALE GENOMIC DNA]</scope>
    <source>
        <strain evidence="1">ISS37</strain>
    </source>
</reference>
<evidence type="ECO:0000313" key="2">
    <source>
        <dbReference type="Proteomes" id="UP000054630"/>
    </source>
</evidence>
<dbReference type="OrthoDB" id="10441271at2759"/>
<gene>
    <name evidence="1" type="ORF">T07_13378</name>
</gene>
<organism evidence="1 2">
    <name type="scientific">Trichinella nelsoni</name>
    <dbReference type="NCBI Taxonomy" id="6336"/>
    <lineage>
        <taxon>Eukaryota</taxon>
        <taxon>Metazoa</taxon>
        <taxon>Ecdysozoa</taxon>
        <taxon>Nematoda</taxon>
        <taxon>Enoplea</taxon>
        <taxon>Dorylaimia</taxon>
        <taxon>Trichinellida</taxon>
        <taxon>Trichinellidae</taxon>
        <taxon>Trichinella</taxon>
    </lineage>
</organism>
<sequence>MGTSATRLSQQQTVVNMTKHGVQSERKLKTVQLMMLSVIIDVI</sequence>
<proteinExistence type="predicted"/>
<comment type="caution">
    <text evidence="1">The sequence shown here is derived from an EMBL/GenBank/DDBJ whole genome shotgun (WGS) entry which is preliminary data.</text>
</comment>
<keyword evidence="2" id="KW-1185">Reference proteome</keyword>
<accession>A0A0V0RC92</accession>